<dbReference type="Gene3D" id="3.65.10.10">
    <property type="entry name" value="Enolpyruvate transferase domain"/>
    <property type="match status" value="1"/>
</dbReference>
<dbReference type="PANTHER" id="PTHR43622">
    <property type="entry name" value="3-DEHYDROQUINATE SYNTHASE"/>
    <property type="match status" value="1"/>
</dbReference>
<name>C5LVM0_PERM5</name>
<evidence type="ECO:0000256" key="2">
    <source>
        <dbReference type="ARBA" id="ARBA00022723"/>
    </source>
</evidence>
<dbReference type="Proteomes" id="UP000007800">
    <property type="component" value="Unassembled WGS sequence"/>
</dbReference>
<dbReference type="EMBL" id="GG685954">
    <property type="protein sequence ID" value="EEQ99222.1"/>
    <property type="molecule type" value="Genomic_DNA"/>
</dbReference>
<keyword evidence="6" id="KW-1185">Reference proteome</keyword>
<organism evidence="6">
    <name type="scientific">Perkinsus marinus (strain ATCC 50983 / TXsc)</name>
    <dbReference type="NCBI Taxonomy" id="423536"/>
    <lineage>
        <taxon>Eukaryota</taxon>
        <taxon>Sar</taxon>
        <taxon>Alveolata</taxon>
        <taxon>Perkinsozoa</taxon>
        <taxon>Perkinsea</taxon>
        <taxon>Perkinsida</taxon>
        <taxon>Perkinsidae</taxon>
        <taxon>Perkinsus</taxon>
    </lineage>
</organism>
<dbReference type="SUPFAM" id="SSF56796">
    <property type="entry name" value="Dehydroquinate synthase-like"/>
    <property type="match status" value="1"/>
</dbReference>
<evidence type="ECO:0000313" key="5">
    <source>
        <dbReference type="EMBL" id="EEQ99222.1"/>
    </source>
</evidence>
<accession>C5LVM0</accession>
<keyword evidence="3" id="KW-0520">NAD</keyword>
<dbReference type="Pfam" id="PF24621">
    <property type="entry name" value="DHQS_C"/>
    <property type="match status" value="1"/>
</dbReference>
<dbReference type="PANTHER" id="PTHR43622:SF1">
    <property type="entry name" value="3-DEHYDROQUINATE SYNTHASE"/>
    <property type="match status" value="1"/>
</dbReference>
<dbReference type="GO" id="GO:0003856">
    <property type="term" value="F:3-dehydroquinate synthase activity"/>
    <property type="evidence" value="ECO:0007669"/>
    <property type="project" value="TreeGrafter"/>
</dbReference>
<proteinExistence type="predicted"/>
<gene>
    <name evidence="5" type="ORF">Pmar_PMAR021163</name>
</gene>
<evidence type="ECO:0000256" key="3">
    <source>
        <dbReference type="ARBA" id="ARBA00023027"/>
    </source>
</evidence>
<dbReference type="GeneID" id="9045058"/>
<feature type="non-terminal residue" evidence="5">
    <location>
        <position position="228"/>
    </location>
</feature>
<dbReference type="RefSeq" id="XP_002766505.1">
    <property type="nucleotide sequence ID" value="XM_002766459.1"/>
</dbReference>
<dbReference type="Gene3D" id="1.20.1090.10">
    <property type="entry name" value="Dehydroquinate synthase-like - alpha domain"/>
    <property type="match status" value="1"/>
</dbReference>
<dbReference type="InterPro" id="IPR036968">
    <property type="entry name" value="Enolpyruvate_Tfrase_sf"/>
</dbReference>
<evidence type="ECO:0000313" key="6">
    <source>
        <dbReference type="Proteomes" id="UP000007800"/>
    </source>
</evidence>
<dbReference type="OrthoDB" id="197068at2759"/>
<dbReference type="InterPro" id="IPR056179">
    <property type="entry name" value="DHQS_C"/>
</dbReference>
<dbReference type="GO" id="GO:0046872">
    <property type="term" value="F:metal ion binding"/>
    <property type="evidence" value="ECO:0007669"/>
    <property type="project" value="UniProtKB-KW"/>
</dbReference>
<evidence type="ECO:0000259" key="4">
    <source>
        <dbReference type="Pfam" id="PF24621"/>
    </source>
</evidence>
<dbReference type="InterPro" id="IPR050071">
    <property type="entry name" value="Dehydroquinate_synthase"/>
</dbReference>
<dbReference type="InParanoid" id="C5LVM0"/>
<reference evidence="5 6" key="1">
    <citation type="submission" date="2008-07" db="EMBL/GenBank/DDBJ databases">
        <authorList>
            <person name="El-Sayed N."/>
            <person name="Caler E."/>
            <person name="Inman J."/>
            <person name="Amedeo P."/>
            <person name="Hass B."/>
            <person name="Wortman J."/>
        </authorList>
    </citation>
    <scope>NUCLEOTIDE SEQUENCE [LARGE SCALE GENOMIC DNA]</scope>
    <source>
        <strain evidence="6">ATCC 50983 / TXsc</strain>
    </source>
</reference>
<sequence length="228" mass="24645">MCARPELFAELESLLSSKGVEGLVQDYDEFRHVIVAGIDYKRSVVEEDERDKGLRNELNWGHTVGHAIEGMGVTGLHHGECVSIGMVYEAMALRAQGQLSNIAAQRLEKVLKCCDLPTVLPPGAEENREELMRRMKRDKKNRGGAIHVVDVRDIGRCEGDSRTVPVPDRILKRVLSSAVTISGSALVKSGQKLGPSGGGVLELPGSKSISNRALVLAALAEKPGGKCR</sequence>
<evidence type="ECO:0000256" key="1">
    <source>
        <dbReference type="ARBA" id="ARBA00001941"/>
    </source>
</evidence>
<dbReference type="GO" id="GO:0016765">
    <property type="term" value="F:transferase activity, transferring alkyl or aryl (other than methyl) groups"/>
    <property type="evidence" value="ECO:0007669"/>
    <property type="project" value="InterPro"/>
</dbReference>
<feature type="domain" description="3-dehydroquinate synthase C-terminal" evidence="4">
    <location>
        <begin position="5"/>
        <end position="141"/>
    </location>
</feature>
<keyword evidence="2" id="KW-0479">Metal-binding</keyword>
<protein>
    <submittedName>
        <fullName evidence="5">3-dehydroquinate synthase, putative</fullName>
    </submittedName>
</protein>
<comment type="cofactor">
    <cofactor evidence="1">
        <name>Co(2+)</name>
        <dbReference type="ChEBI" id="CHEBI:48828"/>
    </cofactor>
</comment>
<dbReference type="AlphaFoldDB" id="C5LVM0"/>